<accession>A0A8J6QQI7</accession>
<dbReference type="RefSeq" id="WP_191144514.1">
    <property type="nucleotide sequence ID" value="NZ_JACXAF010000009.1"/>
</dbReference>
<keyword evidence="1" id="KW-0812">Transmembrane</keyword>
<sequence length="97" mass="10916">MANSNAYRVPRRINDPMIALVFDVDQLGPSFMIAGFGNILGVTLYGAILGLIWFFVSGHIKRKYPDGFLLHMAWYYGIVPFGESPALPDPLRRDWLG</sequence>
<dbReference type="GO" id="GO:0019867">
    <property type="term" value="C:outer membrane"/>
    <property type="evidence" value="ECO:0007669"/>
    <property type="project" value="InterPro"/>
</dbReference>
<organism evidence="2 3">
    <name type="scientific">Neiella litorisoli</name>
    <dbReference type="NCBI Taxonomy" id="2771431"/>
    <lineage>
        <taxon>Bacteria</taxon>
        <taxon>Pseudomonadati</taxon>
        <taxon>Pseudomonadota</taxon>
        <taxon>Gammaproteobacteria</taxon>
        <taxon>Alteromonadales</taxon>
        <taxon>Echinimonadaceae</taxon>
        <taxon>Neiella</taxon>
    </lineage>
</organism>
<keyword evidence="1" id="KW-0472">Membrane</keyword>
<proteinExistence type="predicted"/>
<feature type="transmembrane region" description="Helical" evidence="1">
    <location>
        <begin position="31"/>
        <end position="56"/>
    </location>
</feature>
<evidence type="ECO:0000313" key="2">
    <source>
        <dbReference type="EMBL" id="MBD1389406.1"/>
    </source>
</evidence>
<dbReference type="EMBL" id="JACXAF010000009">
    <property type="protein sequence ID" value="MBD1389406.1"/>
    <property type="molecule type" value="Genomic_DNA"/>
</dbReference>
<gene>
    <name evidence="2" type="primary">traL</name>
    <name evidence="2" type="ORF">IC617_08205</name>
</gene>
<keyword evidence="3" id="KW-1185">Reference proteome</keyword>
<evidence type="ECO:0000313" key="3">
    <source>
        <dbReference type="Proteomes" id="UP000638014"/>
    </source>
</evidence>
<reference evidence="2" key="1">
    <citation type="submission" date="2020-09" db="EMBL/GenBank/DDBJ databases">
        <title>A novel bacterium of genus Neiella, isolated from South China Sea.</title>
        <authorList>
            <person name="Huang H."/>
            <person name="Mo K."/>
            <person name="Hu Y."/>
        </authorList>
    </citation>
    <scope>NUCLEOTIDE SEQUENCE</scope>
    <source>
        <strain evidence="2">HB171785</strain>
    </source>
</reference>
<comment type="caution">
    <text evidence="2">The sequence shown here is derived from an EMBL/GenBank/DDBJ whole genome shotgun (WGS) entry which is preliminary data.</text>
</comment>
<dbReference type="AlphaFoldDB" id="A0A8J6QQI7"/>
<dbReference type="Pfam" id="PF07178">
    <property type="entry name" value="TraL"/>
    <property type="match status" value="1"/>
</dbReference>
<evidence type="ECO:0000256" key="1">
    <source>
        <dbReference type="SAM" id="Phobius"/>
    </source>
</evidence>
<protein>
    <submittedName>
        <fullName evidence="2">Type IV conjugative transfer system protein TraL</fullName>
    </submittedName>
</protein>
<dbReference type="Proteomes" id="UP000638014">
    <property type="component" value="Unassembled WGS sequence"/>
</dbReference>
<dbReference type="InterPro" id="IPR009838">
    <property type="entry name" value="T4SS_TraL"/>
</dbReference>
<dbReference type="NCBIfam" id="TIGR02762">
    <property type="entry name" value="TraL_TIGR"/>
    <property type="match status" value="1"/>
</dbReference>
<name>A0A8J6QQI7_9GAMM</name>
<keyword evidence="1" id="KW-1133">Transmembrane helix</keyword>